<keyword evidence="7 11" id="KW-0012">Acyltransferase</keyword>
<evidence type="ECO:0000256" key="7">
    <source>
        <dbReference type="ARBA" id="ARBA00023315"/>
    </source>
</evidence>
<dbReference type="Gene3D" id="2.160.10.10">
    <property type="entry name" value="Hexapeptide repeat proteins"/>
    <property type="match status" value="1"/>
</dbReference>
<dbReference type="EMBL" id="JBHSSW010000004">
    <property type="protein sequence ID" value="MFC6197354.1"/>
    <property type="molecule type" value="Genomic_DNA"/>
</dbReference>
<evidence type="ECO:0000256" key="3">
    <source>
        <dbReference type="ARBA" id="ARBA00013266"/>
    </source>
</evidence>
<evidence type="ECO:0000313" key="11">
    <source>
        <dbReference type="EMBL" id="MFC6197354.1"/>
    </source>
</evidence>
<reference evidence="12" key="1">
    <citation type="journal article" date="2019" name="Int. J. Syst. Evol. Microbiol.">
        <title>The Global Catalogue of Microorganisms (GCM) 10K type strain sequencing project: providing services to taxonomists for standard genome sequencing and annotation.</title>
        <authorList>
            <consortium name="The Broad Institute Genomics Platform"/>
            <consortium name="The Broad Institute Genome Sequencing Center for Infectious Disease"/>
            <person name="Wu L."/>
            <person name="Ma J."/>
        </authorList>
    </citation>
    <scope>NUCLEOTIDE SEQUENCE [LARGE SCALE GENOMIC DNA]</scope>
    <source>
        <strain evidence="12">CGMCC-1.15741</strain>
    </source>
</reference>
<dbReference type="InterPro" id="IPR053376">
    <property type="entry name" value="Serine_acetyltransferase"/>
</dbReference>
<comment type="pathway">
    <text evidence="1">Amino-acid biosynthesis; L-cysteine biosynthesis; L-cysteine from L-serine: step 1/2.</text>
</comment>
<evidence type="ECO:0000256" key="6">
    <source>
        <dbReference type="ARBA" id="ARBA00022679"/>
    </source>
</evidence>
<feature type="region of interest" description="Disordered" evidence="9">
    <location>
        <begin position="1"/>
        <end position="20"/>
    </location>
</feature>
<keyword evidence="5" id="KW-0028">Amino-acid biosynthesis</keyword>
<evidence type="ECO:0000256" key="9">
    <source>
        <dbReference type="SAM" id="MobiDB-lite"/>
    </source>
</evidence>
<comment type="catalytic activity">
    <reaction evidence="8">
        <text>L-serine + acetyl-CoA = O-acetyl-L-serine + CoA</text>
        <dbReference type="Rhea" id="RHEA:24560"/>
        <dbReference type="ChEBI" id="CHEBI:33384"/>
        <dbReference type="ChEBI" id="CHEBI:57287"/>
        <dbReference type="ChEBI" id="CHEBI:57288"/>
        <dbReference type="ChEBI" id="CHEBI:58340"/>
        <dbReference type="EC" id="2.3.1.30"/>
    </reaction>
</comment>
<dbReference type="InterPro" id="IPR045304">
    <property type="entry name" value="LbH_SAT"/>
</dbReference>
<evidence type="ECO:0000256" key="1">
    <source>
        <dbReference type="ARBA" id="ARBA00004876"/>
    </source>
</evidence>
<feature type="domain" description="Serine acetyltransferase N-terminal" evidence="10">
    <location>
        <begin position="24"/>
        <end position="128"/>
    </location>
</feature>
<evidence type="ECO:0000256" key="2">
    <source>
        <dbReference type="ARBA" id="ARBA00007274"/>
    </source>
</evidence>
<name>A0ABW1S771_9PROT</name>
<protein>
    <recommendedName>
        <fullName evidence="4">Serine acetyltransferase</fullName>
        <ecNumber evidence="3">2.3.1.30</ecNumber>
    </recommendedName>
</protein>
<dbReference type="InterPro" id="IPR010493">
    <property type="entry name" value="Ser_AcTrfase_N"/>
</dbReference>
<dbReference type="CDD" id="cd03354">
    <property type="entry name" value="LbH_SAT"/>
    <property type="match status" value="1"/>
</dbReference>
<dbReference type="PANTHER" id="PTHR42811">
    <property type="entry name" value="SERINE ACETYLTRANSFERASE"/>
    <property type="match status" value="1"/>
</dbReference>
<dbReference type="InterPro" id="IPR011004">
    <property type="entry name" value="Trimer_LpxA-like_sf"/>
</dbReference>
<dbReference type="Pfam" id="PF00132">
    <property type="entry name" value="Hexapep"/>
    <property type="match status" value="1"/>
</dbReference>
<proteinExistence type="inferred from homology"/>
<dbReference type="GO" id="GO:0009001">
    <property type="term" value="F:serine O-acetyltransferase activity"/>
    <property type="evidence" value="ECO:0007669"/>
    <property type="project" value="UniProtKB-EC"/>
</dbReference>
<dbReference type="EC" id="2.3.1.30" evidence="3"/>
<dbReference type="SUPFAM" id="SSF51161">
    <property type="entry name" value="Trimeric LpxA-like enzymes"/>
    <property type="match status" value="1"/>
</dbReference>
<accession>A0ABW1S771</accession>
<comment type="caution">
    <text evidence="11">The sequence shown here is derived from an EMBL/GenBank/DDBJ whole genome shotgun (WGS) entry which is preliminary data.</text>
</comment>
<dbReference type="SMART" id="SM00971">
    <property type="entry name" value="SATase_N"/>
    <property type="match status" value="1"/>
</dbReference>
<evidence type="ECO:0000256" key="5">
    <source>
        <dbReference type="ARBA" id="ARBA00022605"/>
    </source>
</evidence>
<evidence type="ECO:0000256" key="8">
    <source>
        <dbReference type="ARBA" id="ARBA00049486"/>
    </source>
</evidence>
<sequence>MTAEASTEIRDSRKTGSPGATAPVWARLRFEAAASAAEEPTLASLLNAAILTHDHLQDALSYYLAQKLSSTEMNALQIREIFEDAYESDPGLAKAAERDMSAVMERDPACRSFLQPFLFFKGFQALQTHRLAHWLWNEGRDTLAFFFQSRSSELFNVDIHPAAQIGSGVMLDHATGIVIGETAVVGDDCSILQGVTLGGTGKEFEDRHPKIGNGVLVSVGAKVLGNIKIGDGALIGAGSVVLKEVAPECTVAGVPAKPVSGPCMGAAKQMEQNFFNEGHE</sequence>
<keyword evidence="6 11" id="KW-0808">Transferase</keyword>
<dbReference type="InterPro" id="IPR001451">
    <property type="entry name" value="Hexapep"/>
</dbReference>
<dbReference type="Pfam" id="PF06426">
    <property type="entry name" value="SATase_N"/>
    <property type="match status" value="1"/>
</dbReference>
<dbReference type="NCBIfam" id="NF041874">
    <property type="entry name" value="EPS_EpsC"/>
    <property type="match status" value="1"/>
</dbReference>
<dbReference type="Gene3D" id="1.10.3130.10">
    <property type="entry name" value="serine acetyltransferase, domain 1"/>
    <property type="match status" value="1"/>
</dbReference>
<keyword evidence="12" id="KW-1185">Reference proteome</keyword>
<evidence type="ECO:0000313" key="12">
    <source>
        <dbReference type="Proteomes" id="UP001596303"/>
    </source>
</evidence>
<organism evidence="11 12">
    <name type="scientific">Ponticaulis profundi</name>
    <dbReference type="NCBI Taxonomy" id="2665222"/>
    <lineage>
        <taxon>Bacteria</taxon>
        <taxon>Pseudomonadati</taxon>
        <taxon>Pseudomonadota</taxon>
        <taxon>Alphaproteobacteria</taxon>
        <taxon>Hyphomonadales</taxon>
        <taxon>Hyphomonadaceae</taxon>
        <taxon>Ponticaulis</taxon>
    </lineage>
</organism>
<evidence type="ECO:0000259" key="10">
    <source>
        <dbReference type="SMART" id="SM00971"/>
    </source>
</evidence>
<dbReference type="InterPro" id="IPR005881">
    <property type="entry name" value="Ser_O-AcTrfase"/>
</dbReference>
<gene>
    <name evidence="11" type="primary">cysE</name>
    <name evidence="11" type="ORF">ACFQDM_04655</name>
</gene>
<dbReference type="Proteomes" id="UP001596303">
    <property type="component" value="Unassembled WGS sequence"/>
</dbReference>
<dbReference type="NCBIfam" id="TIGR01172">
    <property type="entry name" value="cysE"/>
    <property type="match status" value="1"/>
</dbReference>
<dbReference type="RefSeq" id="WP_377376110.1">
    <property type="nucleotide sequence ID" value="NZ_JBHSSW010000004.1"/>
</dbReference>
<comment type="similarity">
    <text evidence="2">Belongs to the transferase hexapeptide repeat family.</text>
</comment>
<evidence type="ECO:0000256" key="4">
    <source>
        <dbReference type="ARBA" id="ARBA00018522"/>
    </source>
</evidence>
<dbReference type="InterPro" id="IPR042122">
    <property type="entry name" value="Ser_AcTrfase_N_sf"/>
</dbReference>